<evidence type="ECO:0000313" key="2">
    <source>
        <dbReference type="Proteomes" id="UP000789739"/>
    </source>
</evidence>
<organism evidence="1 2">
    <name type="scientific">Paraglomus brasilianum</name>
    <dbReference type="NCBI Taxonomy" id="144538"/>
    <lineage>
        <taxon>Eukaryota</taxon>
        <taxon>Fungi</taxon>
        <taxon>Fungi incertae sedis</taxon>
        <taxon>Mucoromycota</taxon>
        <taxon>Glomeromycotina</taxon>
        <taxon>Glomeromycetes</taxon>
        <taxon>Paraglomerales</taxon>
        <taxon>Paraglomeraceae</taxon>
        <taxon>Paraglomus</taxon>
    </lineage>
</organism>
<feature type="non-terminal residue" evidence="1">
    <location>
        <position position="1"/>
    </location>
</feature>
<sequence length="49" mass="5532">RRSMELPLCYCTLDPMVSSDEDKIIIIDIDWTGQGDAVRRSDGVQNYGV</sequence>
<proteinExistence type="predicted"/>
<dbReference type="EMBL" id="CAJVPI010004486">
    <property type="protein sequence ID" value="CAG8668042.1"/>
    <property type="molecule type" value="Genomic_DNA"/>
</dbReference>
<protein>
    <submittedName>
        <fullName evidence="1">11512_t:CDS:1</fullName>
    </submittedName>
</protein>
<dbReference type="Proteomes" id="UP000789739">
    <property type="component" value="Unassembled WGS sequence"/>
</dbReference>
<name>A0A9N9EC19_9GLOM</name>
<gene>
    <name evidence="1" type="ORF">PBRASI_LOCUS11150</name>
</gene>
<evidence type="ECO:0000313" key="1">
    <source>
        <dbReference type="EMBL" id="CAG8668042.1"/>
    </source>
</evidence>
<comment type="caution">
    <text evidence="1">The sequence shown here is derived from an EMBL/GenBank/DDBJ whole genome shotgun (WGS) entry which is preliminary data.</text>
</comment>
<dbReference type="AlphaFoldDB" id="A0A9N9EC19"/>
<accession>A0A9N9EC19</accession>
<reference evidence="1" key="1">
    <citation type="submission" date="2021-06" db="EMBL/GenBank/DDBJ databases">
        <authorList>
            <person name="Kallberg Y."/>
            <person name="Tangrot J."/>
            <person name="Rosling A."/>
        </authorList>
    </citation>
    <scope>NUCLEOTIDE SEQUENCE</scope>
    <source>
        <strain evidence="1">BR232B</strain>
    </source>
</reference>
<keyword evidence="2" id="KW-1185">Reference proteome</keyword>